<dbReference type="Gene3D" id="1.20.120.1870">
    <property type="entry name" value="Fic/DOC protein, Fido domain"/>
    <property type="match status" value="1"/>
</dbReference>
<dbReference type="Proteomes" id="UP001500016">
    <property type="component" value="Unassembled WGS sequence"/>
</dbReference>
<gene>
    <name evidence="1" type="ORF">GCM10009801_34570</name>
</gene>
<evidence type="ECO:0000313" key="1">
    <source>
        <dbReference type="EMBL" id="GAA2078004.1"/>
    </source>
</evidence>
<organism evidence="1 2">
    <name type="scientific">Streptomyces albiaxialis</name>
    <dbReference type="NCBI Taxonomy" id="329523"/>
    <lineage>
        <taxon>Bacteria</taxon>
        <taxon>Bacillati</taxon>
        <taxon>Actinomycetota</taxon>
        <taxon>Actinomycetes</taxon>
        <taxon>Kitasatosporales</taxon>
        <taxon>Streptomycetaceae</taxon>
        <taxon>Streptomyces</taxon>
    </lineage>
</organism>
<evidence type="ECO:0008006" key="3">
    <source>
        <dbReference type="Google" id="ProtNLM"/>
    </source>
</evidence>
<name>A0ABN2VZ01_9ACTN</name>
<keyword evidence="2" id="KW-1185">Reference proteome</keyword>
<reference evidence="1 2" key="1">
    <citation type="journal article" date="2019" name="Int. J. Syst. Evol. Microbiol.">
        <title>The Global Catalogue of Microorganisms (GCM) 10K type strain sequencing project: providing services to taxonomists for standard genome sequencing and annotation.</title>
        <authorList>
            <consortium name="The Broad Institute Genomics Platform"/>
            <consortium name="The Broad Institute Genome Sequencing Center for Infectious Disease"/>
            <person name="Wu L."/>
            <person name="Ma J."/>
        </authorList>
    </citation>
    <scope>NUCLEOTIDE SEQUENCE [LARGE SCALE GENOMIC DNA]</scope>
    <source>
        <strain evidence="1 2">JCM 15478</strain>
    </source>
</reference>
<dbReference type="InterPro" id="IPR053737">
    <property type="entry name" value="Type_II_TA_Toxin"/>
</dbReference>
<dbReference type="RefSeq" id="WP_344528975.1">
    <property type="nucleotide sequence ID" value="NZ_BAAAPE010000008.1"/>
</dbReference>
<dbReference type="EMBL" id="BAAAPE010000008">
    <property type="protein sequence ID" value="GAA2078004.1"/>
    <property type="molecule type" value="Genomic_DNA"/>
</dbReference>
<sequence length="124" mass="14068">MTLFVDAGWILGIQTSKVPSDPVLRDWGALHSAVERHRFERFAGEVYYEEVPTRAAVLLETMVRLKPFEDYNRLIGAVCAWEYMGQSGEPIDPPPQALAKLTKDSETGRADLSWTARCLRDWKA</sequence>
<evidence type="ECO:0000313" key="2">
    <source>
        <dbReference type="Proteomes" id="UP001500016"/>
    </source>
</evidence>
<proteinExistence type="predicted"/>
<accession>A0ABN2VZ01</accession>
<protein>
    <recommendedName>
        <fullName evidence="3">Fic family toxin-antitoxin system, toxin component</fullName>
    </recommendedName>
</protein>
<comment type="caution">
    <text evidence="1">The sequence shown here is derived from an EMBL/GenBank/DDBJ whole genome shotgun (WGS) entry which is preliminary data.</text>
</comment>